<dbReference type="PANTHER" id="PTHR11712">
    <property type="entry name" value="POLYKETIDE SYNTHASE-RELATED"/>
    <property type="match status" value="1"/>
</dbReference>
<name>A0AAV4LGC7_9BACL</name>
<dbReference type="GO" id="GO:0005829">
    <property type="term" value="C:cytosol"/>
    <property type="evidence" value="ECO:0007669"/>
    <property type="project" value="TreeGrafter"/>
</dbReference>
<organism evidence="3 4">
    <name type="scientific">Collibacillus ludicampi</name>
    <dbReference type="NCBI Taxonomy" id="2771369"/>
    <lineage>
        <taxon>Bacteria</taxon>
        <taxon>Bacillati</taxon>
        <taxon>Bacillota</taxon>
        <taxon>Bacilli</taxon>
        <taxon>Bacillales</taxon>
        <taxon>Alicyclobacillaceae</taxon>
        <taxon>Collibacillus</taxon>
    </lineage>
</organism>
<keyword evidence="4" id="KW-1185">Reference proteome</keyword>
<dbReference type="PANTHER" id="PTHR11712:SF336">
    <property type="entry name" value="3-OXOACYL-[ACYL-CARRIER-PROTEIN] SYNTHASE, MITOCHONDRIAL"/>
    <property type="match status" value="1"/>
</dbReference>
<reference evidence="3" key="1">
    <citation type="journal article" date="2023" name="Int. J. Syst. Evol. Microbiol.">
        <title>Collibacillus ludicampi gen. nov., sp. nov., a new soil bacterium of the family Alicyclobacillaceae.</title>
        <authorList>
            <person name="Jojima T."/>
            <person name="Ioku Y."/>
            <person name="Fukuta Y."/>
            <person name="Shirasaka N."/>
            <person name="Matsumura Y."/>
            <person name="Mori M."/>
        </authorList>
    </citation>
    <scope>NUCLEOTIDE SEQUENCE</scope>
    <source>
        <strain evidence="3">TP075</strain>
    </source>
</reference>
<gene>
    <name evidence="3" type="ORF">DNHGIG_24300</name>
</gene>
<dbReference type="InterPro" id="IPR018201">
    <property type="entry name" value="Ketoacyl_synth_AS"/>
</dbReference>
<evidence type="ECO:0000313" key="3">
    <source>
        <dbReference type="EMBL" id="GIM46881.1"/>
    </source>
</evidence>
<evidence type="ECO:0000259" key="2">
    <source>
        <dbReference type="Pfam" id="PF00109"/>
    </source>
</evidence>
<dbReference type="Pfam" id="PF00109">
    <property type="entry name" value="ketoacyl-synt"/>
    <property type="match status" value="1"/>
</dbReference>
<proteinExistence type="predicted"/>
<dbReference type="Proteomes" id="UP001057291">
    <property type="component" value="Unassembled WGS sequence"/>
</dbReference>
<dbReference type="Gene3D" id="3.40.47.10">
    <property type="match status" value="1"/>
</dbReference>
<dbReference type="PROSITE" id="PS00606">
    <property type="entry name" value="KS3_1"/>
    <property type="match status" value="1"/>
</dbReference>
<dbReference type="EMBL" id="BOQE01000001">
    <property type="protein sequence ID" value="GIM46881.1"/>
    <property type="molecule type" value="Genomic_DNA"/>
</dbReference>
<dbReference type="AlphaFoldDB" id="A0AAV4LGC7"/>
<evidence type="ECO:0000256" key="1">
    <source>
        <dbReference type="ARBA" id="ARBA00022679"/>
    </source>
</evidence>
<dbReference type="InterPro" id="IPR016039">
    <property type="entry name" value="Thiolase-like"/>
</dbReference>
<dbReference type="InterPro" id="IPR000794">
    <property type="entry name" value="Beta-ketoacyl_synthase"/>
</dbReference>
<protein>
    <recommendedName>
        <fullName evidence="2">Beta-ketoacyl synthase-like N-terminal domain-containing protein</fullName>
    </recommendedName>
</protein>
<dbReference type="InterPro" id="IPR014030">
    <property type="entry name" value="Ketoacyl_synth_N"/>
</dbReference>
<feature type="domain" description="Beta-ketoacyl synthase-like N-terminal" evidence="2">
    <location>
        <begin position="8"/>
        <end position="203"/>
    </location>
</feature>
<evidence type="ECO:0000313" key="4">
    <source>
        <dbReference type="Proteomes" id="UP001057291"/>
    </source>
</evidence>
<dbReference type="SUPFAM" id="SSF53901">
    <property type="entry name" value="Thiolase-like"/>
    <property type="match status" value="1"/>
</dbReference>
<accession>A0AAV4LGC7</accession>
<keyword evidence="1" id="KW-0808">Transferase</keyword>
<comment type="caution">
    <text evidence="3">The sequence shown here is derived from an EMBL/GenBank/DDBJ whole genome shotgun (WGS) entry which is preliminary data.</text>
</comment>
<dbReference type="GO" id="GO:0006633">
    <property type="term" value="P:fatty acid biosynthetic process"/>
    <property type="evidence" value="ECO:0007669"/>
    <property type="project" value="InterPro"/>
</dbReference>
<dbReference type="GO" id="GO:0004315">
    <property type="term" value="F:3-oxoacyl-[acyl-carrier-protein] synthase activity"/>
    <property type="evidence" value="ECO:0007669"/>
    <property type="project" value="InterPro"/>
</dbReference>
<sequence length="226" mass="24193">MDSMTVDREIWITGLGAITPIGCGADFFPALCQGKNGVGPLTRFDTTDFPTRIGAVVNEPFLMSDLEKPLAIRFALAASAIAWQDAGLGKDRVDPLRVGVILGTSRGLIATLEQRIAEFIQTGTWMDRLFFPHFGSASITQEVAAHFGARGPVETISAACASSAMAIGEAVQWIRRGLADIVITGGTEAPFSPACLQVFVRQRRCRRAIMIRNGPVALLIGNGTDM</sequence>